<sequence>MSINSRNKGAAGEREFCRELEVLTGIRLIRNLEQSRSGGYDLIPEDKAVQDSWPWALEIKRYASVSDAKVQGWLNQAVEQAESAGKQPVLAYRADRQDWNIVLPVGQWDILPESKGTEGYQWATVDIGLAAVILAGHFELKLKES</sequence>
<dbReference type="InterPro" id="IPR011856">
    <property type="entry name" value="tRNA_endonuc-like_dom_sf"/>
</dbReference>
<dbReference type="Pfam" id="PF24608">
    <property type="entry name" value="PDDEXK_15"/>
    <property type="match status" value="1"/>
</dbReference>
<proteinExistence type="predicted"/>
<dbReference type="RefSeq" id="WP_262568776.1">
    <property type="nucleotide sequence ID" value="NZ_CP103299.1"/>
</dbReference>
<dbReference type="Proteomes" id="UP001209854">
    <property type="component" value="Unassembled WGS sequence"/>
</dbReference>
<dbReference type="EMBL" id="JAPFCC010000002">
    <property type="protein sequence ID" value="MCW7556508.1"/>
    <property type="molecule type" value="Genomic_DNA"/>
</dbReference>
<comment type="caution">
    <text evidence="1">The sequence shown here is derived from an EMBL/GenBank/DDBJ whole genome shotgun (WGS) entry which is preliminary data.</text>
</comment>
<keyword evidence="2" id="KW-1185">Reference proteome</keyword>
<dbReference type="InterPro" id="IPR056931">
    <property type="entry name" value="D14-like"/>
</dbReference>
<reference evidence="1 2" key="1">
    <citation type="submission" date="2022-10" db="EMBL/GenBank/DDBJ databases">
        <title>High-quality genome sequences of two octocoral-associated bacteria, Endozoicomonas euniceicola EF212 and Endozoicomonas gorgoniicola PS125.</title>
        <authorList>
            <person name="Chiou Y.-J."/>
            <person name="Chen Y.-H."/>
        </authorList>
    </citation>
    <scope>NUCLEOTIDE SEQUENCE [LARGE SCALE GENOMIC DNA]</scope>
    <source>
        <strain evidence="1 2">PS125</strain>
    </source>
</reference>
<evidence type="ECO:0000313" key="1">
    <source>
        <dbReference type="EMBL" id="MCW7556508.1"/>
    </source>
</evidence>
<accession>A0ABT3N4E2</accession>
<evidence type="ECO:0000313" key="2">
    <source>
        <dbReference type="Proteomes" id="UP001209854"/>
    </source>
</evidence>
<organism evidence="1 2">
    <name type="scientific">Endozoicomonas gorgoniicola</name>
    <dbReference type="NCBI Taxonomy" id="1234144"/>
    <lineage>
        <taxon>Bacteria</taxon>
        <taxon>Pseudomonadati</taxon>
        <taxon>Pseudomonadota</taxon>
        <taxon>Gammaproteobacteria</taxon>
        <taxon>Oceanospirillales</taxon>
        <taxon>Endozoicomonadaceae</taxon>
        <taxon>Endozoicomonas</taxon>
    </lineage>
</organism>
<evidence type="ECO:0008006" key="3">
    <source>
        <dbReference type="Google" id="ProtNLM"/>
    </source>
</evidence>
<dbReference type="Gene3D" id="3.40.1350.10">
    <property type="match status" value="1"/>
</dbReference>
<name>A0ABT3N4E2_9GAMM</name>
<gene>
    <name evidence="1" type="ORF">NX722_28500</name>
</gene>
<protein>
    <recommendedName>
        <fullName evidence="3">Holliday junction resolvase</fullName>
    </recommendedName>
</protein>